<dbReference type="PANTHER" id="PTHR36932">
    <property type="entry name" value="CAPSULAR POLYSACCHARIDE BIOSYNTHESIS PROTEIN"/>
    <property type="match status" value="1"/>
</dbReference>
<sequence length="446" mass="50975">MYAFILRRFLMPVYEKIKGKNLLHHLEIYESNLTLTIKQLEDKQWQALENLITHAFEHTSFYPKHWAKSGINSKDDIKCMADFAKLPVVTKDDISAHYNDLLASNYSNNIKKSTGGSTGQPFSFELNIDSNTRREAIMWRGYGWLGAGLGQKTLYLWGADVGESTLFKTIKTNLYHKFYNRKMLNSFAMNKDNMIDYVKEINAYKPKALVSYVNPLYELSCYINNNNIAVFSPKTMLTGAEPLHDFQRTEIEKAFNCNVYDTFGCREFMLMSAECTEYKNLHINSDHLVVETLSEQGKPVSEQSGDLVITDLYNFGMPLIRYVNGDRATLINEACRCGNPLPLMSSVDGRKLDIIKTPSGKTIPGELFPHLFKEFKGISRFQVKQSKIDEVHILIIANEKFSKEDQISITAEINKYAANELNLKFELVEDIPLTVSGKHRVTICDV</sequence>
<gene>
    <name evidence="1" type="ORF">A9Q75_10910</name>
</gene>
<dbReference type="EMBL" id="MAAF01000064">
    <property type="protein sequence ID" value="OUR80328.1"/>
    <property type="molecule type" value="Genomic_DNA"/>
</dbReference>
<dbReference type="Gene3D" id="3.40.50.12780">
    <property type="entry name" value="N-terminal domain of ligase-like"/>
    <property type="match status" value="1"/>
</dbReference>
<evidence type="ECO:0000313" key="1">
    <source>
        <dbReference type="EMBL" id="OUR80328.1"/>
    </source>
</evidence>
<dbReference type="Proteomes" id="UP000243053">
    <property type="component" value="Unassembled WGS sequence"/>
</dbReference>
<dbReference type="PANTHER" id="PTHR36932:SF1">
    <property type="entry name" value="CAPSULAR POLYSACCHARIDE BIOSYNTHESIS PROTEIN"/>
    <property type="match status" value="1"/>
</dbReference>
<dbReference type="InterPro" id="IPR042099">
    <property type="entry name" value="ANL_N_sf"/>
</dbReference>
<accession>A0A1Y5ECB8</accession>
<reference evidence="2" key="1">
    <citation type="journal article" date="2017" name="Proc. Natl. Acad. Sci. U.S.A.">
        <title>Simulation of Deepwater Horizon oil plume reveals substrate specialization within a complex community of hydrocarbon degraders.</title>
        <authorList>
            <person name="Hu P."/>
            <person name="Dubinsky E.A."/>
            <person name="Probst A.J."/>
            <person name="Wang J."/>
            <person name="Sieber C.M.K."/>
            <person name="Tom L.M."/>
            <person name="Gardinali P."/>
            <person name="Banfield J.F."/>
            <person name="Atlas R.M."/>
            <person name="Andersen G.L."/>
        </authorList>
    </citation>
    <scope>NUCLEOTIDE SEQUENCE [LARGE SCALE GENOMIC DNA]</scope>
</reference>
<dbReference type="SUPFAM" id="SSF56801">
    <property type="entry name" value="Acetyl-CoA synthetase-like"/>
    <property type="match status" value="1"/>
</dbReference>
<organism evidence="1 2">
    <name type="scientific">Colwellia psychrerythraea</name>
    <name type="common">Vibrio psychroerythus</name>
    <dbReference type="NCBI Taxonomy" id="28229"/>
    <lineage>
        <taxon>Bacteria</taxon>
        <taxon>Pseudomonadati</taxon>
        <taxon>Pseudomonadota</taxon>
        <taxon>Gammaproteobacteria</taxon>
        <taxon>Alteromonadales</taxon>
        <taxon>Colwelliaceae</taxon>
        <taxon>Colwellia</taxon>
    </lineage>
</organism>
<protein>
    <submittedName>
        <fullName evidence="1">Polysaccharide biosynthesis protein</fullName>
    </submittedName>
</protein>
<dbReference type="AlphaFoldDB" id="A0A1Y5ECB8"/>
<proteinExistence type="predicted"/>
<evidence type="ECO:0000313" key="2">
    <source>
        <dbReference type="Proteomes" id="UP000243053"/>
    </source>
</evidence>
<dbReference type="InterPro" id="IPR053158">
    <property type="entry name" value="CapK_Type1_Caps_Biosynth"/>
</dbReference>
<comment type="caution">
    <text evidence="1">The sequence shown here is derived from an EMBL/GenBank/DDBJ whole genome shotgun (WGS) entry which is preliminary data.</text>
</comment>
<name>A0A1Y5ECB8_COLPS</name>